<dbReference type="GO" id="GO:0035591">
    <property type="term" value="F:signaling adaptor activity"/>
    <property type="evidence" value="ECO:0007669"/>
    <property type="project" value="TreeGrafter"/>
</dbReference>
<feature type="domain" description="PH" evidence="2">
    <location>
        <begin position="9"/>
        <end position="120"/>
    </location>
</feature>
<dbReference type="PROSITE" id="PS50003">
    <property type="entry name" value="PH_DOMAIN"/>
    <property type="match status" value="1"/>
</dbReference>
<dbReference type="PANTHER" id="PTHR45960">
    <property type="entry name" value="GRB2-ASSOCIATED-BINDING PROTEIN"/>
    <property type="match status" value="1"/>
</dbReference>
<dbReference type="Pfam" id="PF00169">
    <property type="entry name" value="PH"/>
    <property type="match status" value="1"/>
</dbReference>
<feature type="compositionally biased region" description="Polar residues" evidence="1">
    <location>
        <begin position="560"/>
        <end position="579"/>
    </location>
</feature>
<dbReference type="SUPFAM" id="SSF50729">
    <property type="entry name" value="PH domain-like"/>
    <property type="match status" value="1"/>
</dbReference>
<name>A0AAN9TYC2_9HEMI</name>
<protein>
    <recommendedName>
        <fullName evidence="2">PH domain-containing protein</fullName>
    </recommendedName>
</protein>
<dbReference type="EMBL" id="JBBCAQ010000002">
    <property type="protein sequence ID" value="KAK7605365.1"/>
    <property type="molecule type" value="Genomic_DNA"/>
</dbReference>
<feature type="compositionally biased region" description="Low complexity" evidence="1">
    <location>
        <begin position="346"/>
        <end position="362"/>
    </location>
</feature>
<gene>
    <name evidence="3" type="ORF">V9T40_007223</name>
</gene>
<accession>A0AAN9TYC2</accession>
<comment type="caution">
    <text evidence="3">The sequence shown here is derived from an EMBL/GenBank/DDBJ whole genome shotgun (WGS) entry which is preliminary data.</text>
</comment>
<dbReference type="AlphaFoldDB" id="A0AAN9TYC2"/>
<reference evidence="3 4" key="1">
    <citation type="submission" date="2024-03" db="EMBL/GenBank/DDBJ databases">
        <title>Adaptation during the transition from Ophiocordyceps entomopathogen to insect associate is accompanied by gene loss and intensified selection.</title>
        <authorList>
            <person name="Ward C.M."/>
            <person name="Onetto C.A."/>
            <person name="Borneman A.R."/>
        </authorList>
    </citation>
    <scope>NUCLEOTIDE SEQUENCE [LARGE SCALE GENOMIC DNA]</scope>
    <source>
        <strain evidence="3">AWRI1</strain>
        <tissue evidence="3">Single Adult Female</tissue>
    </source>
</reference>
<dbReference type="Proteomes" id="UP001367676">
    <property type="component" value="Unassembled WGS sequence"/>
</dbReference>
<dbReference type="InterPro" id="IPR046355">
    <property type="entry name" value="Gab1-4-like"/>
</dbReference>
<evidence type="ECO:0000313" key="3">
    <source>
        <dbReference type="EMBL" id="KAK7605365.1"/>
    </source>
</evidence>
<feature type="region of interest" description="Disordered" evidence="1">
    <location>
        <begin position="546"/>
        <end position="596"/>
    </location>
</feature>
<dbReference type="GO" id="GO:0007165">
    <property type="term" value="P:signal transduction"/>
    <property type="evidence" value="ECO:0007669"/>
    <property type="project" value="TreeGrafter"/>
</dbReference>
<feature type="region of interest" description="Disordered" evidence="1">
    <location>
        <begin position="218"/>
        <end position="292"/>
    </location>
</feature>
<feature type="region of interest" description="Disordered" evidence="1">
    <location>
        <begin position="434"/>
        <end position="515"/>
    </location>
</feature>
<dbReference type="InterPro" id="IPR001849">
    <property type="entry name" value="PH_domain"/>
</dbReference>
<evidence type="ECO:0000313" key="4">
    <source>
        <dbReference type="Proteomes" id="UP001367676"/>
    </source>
</evidence>
<dbReference type="SMART" id="SM00233">
    <property type="entry name" value="PH"/>
    <property type="match status" value="1"/>
</dbReference>
<dbReference type="Gene3D" id="2.30.29.30">
    <property type="entry name" value="Pleckstrin-homology domain (PH domain)/Phosphotyrosine-binding domain (PTB)"/>
    <property type="match status" value="1"/>
</dbReference>
<feature type="compositionally biased region" description="Basic and acidic residues" evidence="1">
    <location>
        <begin position="481"/>
        <end position="490"/>
    </location>
</feature>
<dbReference type="GO" id="GO:0005737">
    <property type="term" value="C:cytoplasm"/>
    <property type="evidence" value="ECO:0007669"/>
    <property type="project" value="TreeGrafter"/>
</dbReference>
<evidence type="ECO:0000256" key="1">
    <source>
        <dbReference type="SAM" id="MobiDB-lite"/>
    </source>
</evidence>
<feature type="compositionally biased region" description="Polar residues" evidence="1">
    <location>
        <begin position="443"/>
        <end position="468"/>
    </location>
</feature>
<feature type="region of interest" description="Disordered" evidence="1">
    <location>
        <begin position="312"/>
        <end position="362"/>
    </location>
</feature>
<proteinExistence type="predicted"/>
<dbReference type="PANTHER" id="PTHR45960:SF2">
    <property type="entry name" value="PROTEIN DAUGHTER OF SEVENLESS"/>
    <property type="match status" value="1"/>
</dbReference>
<evidence type="ECO:0000259" key="2">
    <source>
        <dbReference type="PROSITE" id="PS50003"/>
    </source>
</evidence>
<keyword evidence="4" id="KW-1185">Reference proteome</keyword>
<organism evidence="3 4">
    <name type="scientific">Parthenolecanium corni</name>
    <dbReference type="NCBI Taxonomy" id="536013"/>
    <lineage>
        <taxon>Eukaryota</taxon>
        <taxon>Metazoa</taxon>
        <taxon>Ecdysozoa</taxon>
        <taxon>Arthropoda</taxon>
        <taxon>Hexapoda</taxon>
        <taxon>Insecta</taxon>
        <taxon>Pterygota</taxon>
        <taxon>Neoptera</taxon>
        <taxon>Paraneoptera</taxon>
        <taxon>Hemiptera</taxon>
        <taxon>Sternorrhyncha</taxon>
        <taxon>Coccoidea</taxon>
        <taxon>Coccidae</taxon>
        <taxon>Parthenolecanium</taxon>
    </lineage>
</organism>
<sequence length="697" mass="75552">MSNKMDNLETVWEGWLIKSPPSTRIWRARWRRRWFILRNSGELPGQYFLCYYTDRNCRKLKGQIDLDQCEQVDAGLRFENNKQRYQHMFSIKTPKRDYYLAAETEEEMNKWVDCVCHVCGLKPFITEDTVTALEFEGDNISQATTGITEISPPVTPHTIITGPYIPISECISGKPINNDEDLKQLLLLYGSNKSTPSGAGPTTTASVPATVVSATSDHRVDSYDLPRNLRPPEIMVDAGSTPPPSPGSESVFTDDESVLHRPTSSKKPHVNWETFPRPSDSSMDGEDSPNALSSISSAVTVRADRVFAKVAPSSGAAVSAPPRPPKPSHLAGGESQPPSDHRMEEPAAGAGSPAAANAAVAPRVAELSQDDMYDVPRSHQVAGNCAGDASKKSTSGAAALSGRHCYSNAAPGHVSSSDTNNIFRYDFAMSVTNPDEVPDSPRSETGSTSFTNALTYSNLPSPSPSAGNGAQPVSAPPVVNRDLKPGRKWSDSTGGSNEPSPVLMTYPGPIIDRNKKPIKPAQWKKMHETGRNAAVGVADGSIVLASPPVGSLGRQKPRSGPSQISPNNMALKSHNSGFATTGRMHRRHSSSDDRLAPAKEEVQVYQMNNSSFLPGSHRKESSKKFSEIQYLDLDLESGDNKTSGPGLVKKSSENVHTPSTATVYKTVDFLKTEAFNRTRIEIEEERSRLCMAAESAS</sequence>
<dbReference type="InterPro" id="IPR011993">
    <property type="entry name" value="PH-like_dom_sf"/>
</dbReference>